<accession>A0A1X0P674</accession>
<dbReference type="PANTHER" id="PTHR18849:SF18">
    <property type="entry name" value="LEUCINE-RICH REPEAT PROTEIN (LRRP)"/>
    <property type="match status" value="1"/>
</dbReference>
<protein>
    <submittedName>
        <fullName evidence="5">Leucine rich repeat protein</fullName>
    </submittedName>
</protein>
<evidence type="ECO:0000256" key="1">
    <source>
        <dbReference type="ARBA" id="ARBA00022614"/>
    </source>
</evidence>
<feature type="domain" description="CFAP410 C-terminal" evidence="4">
    <location>
        <begin position="279"/>
        <end position="314"/>
    </location>
</feature>
<gene>
    <name evidence="5" type="ORF">TM35_000043470</name>
</gene>
<dbReference type="Gene3D" id="3.80.10.10">
    <property type="entry name" value="Ribonuclease Inhibitor"/>
    <property type="match status" value="1"/>
</dbReference>
<dbReference type="SUPFAM" id="SSF52058">
    <property type="entry name" value="L domain-like"/>
    <property type="match status" value="1"/>
</dbReference>
<sequence>MAGVLTENLVLQKTKVDNIQRVRKLNVCAAQLTDIGVLRRASNLEVLSLSLNELSDLGVLENCRRLSELYLRKNRIEDLNQVLHLSDIQHLSILNLADNPICQDPNYRRFVIAAVASLKRLDDIDILPQEREEAFRVFPNLRAIAPPPSLYCDPAKGKMRPGAVPVNSHAPQQQQQQQQYMQPRHGQVHPIPRQRTEGSGEFSLERGARGMGGSGRSPSRSPMKGHYVKRRSANLESSRQAYFDSPQRYHQPHNAQQARRSFPGNGGMMNFGHGGSALQIGPTETGVVQAVKVLLSELSAESLDEVRRFMDALR</sequence>
<evidence type="ECO:0000313" key="6">
    <source>
        <dbReference type="Proteomes" id="UP000192257"/>
    </source>
</evidence>
<dbReference type="EMBL" id="NBCO01000004">
    <property type="protein sequence ID" value="ORC92133.1"/>
    <property type="molecule type" value="Genomic_DNA"/>
</dbReference>
<evidence type="ECO:0000256" key="3">
    <source>
        <dbReference type="SAM" id="MobiDB-lite"/>
    </source>
</evidence>
<keyword evidence="1" id="KW-0433">Leucine-rich repeat</keyword>
<feature type="compositionally biased region" description="Basic and acidic residues" evidence="3">
    <location>
        <begin position="194"/>
        <end position="208"/>
    </location>
</feature>
<dbReference type="OrthoDB" id="1517790at2759"/>
<dbReference type="Pfam" id="PF22800">
    <property type="entry name" value="CFAP410_C"/>
    <property type="match status" value="1"/>
</dbReference>
<dbReference type="PANTHER" id="PTHR18849">
    <property type="entry name" value="LEUCINE RICH REPEAT PROTEIN"/>
    <property type="match status" value="1"/>
</dbReference>
<feature type="region of interest" description="Disordered" evidence="3">
    <location>
        <begin position="160"/>
        <end position="235"/>
    </location>
</feature>
<dbReference type="PROSITE" id="PS51450">
    <property type="entry name" value="LRR"/>
    <property type="match status" value="2"/>
</dbReference>
<proteinExistence type="predicted"/>
<dbReference type="AlphaFoldDB" id="A0A1X0P674"/>
<comment type="caution">
    <text evidence="5">The sequence shown here is derived from an EMBL/GenBank/DDBJ whole genome shotgun (WGS) entry which is preliminary data.</text>
</comment>
<dbReference type="Pfam" id="PF14580">
    <property type="entry name" value="LRR_9"/>
    <property type="match status" value="1"/>
</dbReference>
<dbReference type="VEuPathDB" id="TriTrypDB:TM35_000043470"/>
<dbReference type="InterPro" id="IPR055004">
    <property type="entry name" value="CFAP410_C"/>
</dbReference>
<dbReference type="RefSeq" id="XP_028886199.1">
    <property type="nucleotide sequence ID" value="XM_029022541.1"/>
</dbReference>
<reference evidence="5 6" key="1">
    <citation type="submission" date="2017-03" db="EMBL/GenBank/DDBJ databases">
        <title>An alternative strategy for trypanosome survival in the mammalian bloodstream revealed through genome and transcriptome analysis of the ubiquitous bovine parasite Trypanosoma (Megatrypanum) theileri.</title>
        <authorList>
            <person name="Kelly S."/>
            <person name="Ivens A."/>
            <person name="Mott A."/>
            <person name="O'Neill E."/>
            <person name="Emms D."/>
            <person name="Macleod O."/>
            <person name="Voorheis P."/>
            <person name="Matthews J."/>
            <person name="Matthews K."/>
            <person name="Carrington M."/>
        </authorList>
    </citation>
    <scope>NUCLEOTIDE SEQUENCE [LARGE SCALE GENOMIC DNA]</scope>
    <source>
        <strain evidence="5">Edinburgh</strain>
    </source>
</reference>
<keyword evidence="6" id="KW-1185">Reference proteome</keyword>
<dbReference type="Proteomes" id="UP000192257">
    <property type="component" value="Unassembled WGS sequence"/>
</dbReference>
<dbReference type="GeneID" id="39982321"/>
<evidence type="ECO:0000313" key="5">
    <source>
        <dbReference type="EMBL" id="ORC92133.1"/>
    </source>
</evidence>
<organism evidence="5 6">
    <name type="scientific">Trypanosoma theileri</name>
    <dbReference type="NCBI Taxonomy" id="67003"/>
    <lineage>
        <taxon>Eukaryota</taxon>
        <taxon>Discoba</taxon>
        <taxon>Euglenozoa</taxon>
        <taxon>Kinetoplastea</taxon>
        <taxon>Metakinetoplastina</taxon>
        <taxon>Trypanosomatida</taxon>
        <taxon>Trypanosomatidae</taxon>
        <taxon>Trypanosoma</taxon>
    </lineage>
</organism>
<name>A0A1X0P674_9TRYP</name>
<dbReference type="InterPro" id="IPR032675">
    <property type="entry name" value="LRR_dom_sf"/>
</dbReference>
<evidence type="ECO:0000256" key="2">
    <source>
        <dbReference type="ARBA" id="ARBA00022737"/>
    </source>
</evidence>
<dbReference type="InterPro" id="IPR001611">
    <property type="entry name" value="Leu-rich_rpt"/>
</dbReference>
<keyword evidence="2" id="KW-0677">Repeat</keyword>
<evidence type="ECO:0000259" key="4">
    <source>
        <dbReference type="Pfam" id="PF22800"/>
    </source>
</evidence>